<dbReference type="Proteomes" id="UP000630615">
    <property type="component" value="Unassembled WGS sequence"/>
</dbReference>
<keyword evidence="1" id="KW-0472">Membrane</keyword>
<dbReference type="RefSeq" id="WP_088270764.1">
    <property type="nucleotide sequence ID" value="NZ_BMKI01000007.1"/>
</dbReference>
<protein>
    <submittedName>
        <fullName evidence="2">Uncharacterized protein</fullName>
    </submittedName>
</protein>
<sequence>MTNDQQLTNENNDQQLEALPQNQEELSENKQRPLAFYVIFCLLILVLLAGGIAGYVCYPFVQKIEGRWLSADDSLELTSDGHSWELAIPNYQQTNGLTLIYTGKWKAAGVNTYDGHQVKLLTKIKKADFSTEEISKLEKKSELYTIYQQSDQELILQYTKKGIKQIQSLPDLNKIMHLTLENLHWDKKQEKLYLNSSYFSNDRIEFMYVK</sequence>
<evidence type="ECO:0000256" key="1">
    <source>
        <dbReference type="SAM" id="Phobius"/>
    </source>
</evidence>
<feature type="transmembrane region" description="Helical" evidence="1">
    <location>
        <begin position="34"/>
        <end position="58"/>
    </location>
</feature>
<dbReference type="EMBL" id="BMKI01000007">
    <property type="protein sequence ID" value="GGC97136.1"/>
    <property type="molecule type" value="Genomic_DNA"/>
</dbReference>
<keyword evidence="3" id="KW-1185">Reference proteome</keyword>
<accession>A0ABQ1PH58</accession>
<comment type="caution">
    <text evidence="2">The sequence shown here is derived from an EMBL/GenBank/DDBJ whole genome shotgun (WGS) entry which is preliminary data.</text>
</comment>
<keyword evidence="1" id="KW-0812">Transmembrane</keyword>
<proteinExistence type="predicted"/>
<reference evidence="3" key="1">
    <citation type="journal article" date="2019" name="Int. J. Syst. Evol. Microbiol.">
        <title>The Global Catalogue of Microorganisms (GCM) 10K type strain sequencing project: providing services to taxonomists for standard genome sequencing and annotation.</title>
        <authorList>
            <consortium name="The Broad Institute Genomics Platform"/>
            <consortium name="The Broad Institute Genome Sequencing Center for Infectious Disease"/>
            <person name="Wu L."/>
            <person name="Ma J."/>
        </authorList>
    </citation>
    <scope>NUCLEOTIDE SEQUENCE [LARGE SCALE GENOMIC DNA]</scope>
    <source>
        <strain evidence="3">CGMCC 1.15942</strain>
    </source>
</reference>
<name>A0ABQ1PH58_9ENTE</name>
<evidence type="ECO:0000313" key="3">
    <source>
        <dbReference type="Proteomes" id="UP000630615"/>
    </source>
</evidence>
<gene>
    <name evidence="2" type="ORF">GCM10011573_28340</name>
</gene>
<organism evidence="2 3">
    <name type="scientific">Enterococcus wangshanyuanii</name>
    <dbReference type="NCBI Taxonomy" id="2005703"/>
    <lineage>
        <taxon>Bacteria</taxon>
        <taxon>Bacillati</taxon>
        <taxon>Bacillota</taxon>
        <taxon>Bacilli</taxon>
        <taxon>Lactobacillales</taxon>
        <taxon>Enterococcaceae</taxon>
        <taxon>Enterococcus</taxon>
    </lineage>
</organism>
<keyword evidence="1" id="KW-1133">Transmembrane helix</keyword>
<evidence type="ECO:0000313" key="2">
    <source>
        <dbReference type="EMBL" id="GGC97136.1"/>
    </source>
</evidence>